<evidence type="ECO:0000313" key="2">
    <source>
        <dbReference type="Proteomes" id="UP000828048"/>
    </source>
</evidence>
<dbReference type="Proteomes" id="UP000828048">
    <property type="component" value="Chromosome 10"/>
</dbReference>
<organism evidence="1 2">
    <name type="scientific">Vaccinium darrowii</name>
    <dbReference type="NCBI Taxonomy" id="229202"/>
    <lineage>
        <taxon>Eukaryota</taxon>
        <taxon>Viridiplantae</taxon>
        <taxon>Streptophyta</taxon>
        <taxon>Embryophyta</taxon>
        <taxon>Tracheophyta</taxon>
        <taxon>Spermatophyta</taxon>
        <taxon>Magnoliopsida</taxon>
        <taxon>eudicotyledons</taxon>
        <taxon>Gunneridae</taxon>
        <taxon>Pentapetalae</taxon>
        <taxon>asterids</taxon>
        <taxon>Ericales</taxon>
        <taxon>Ericaceae</taxon>
        <taxon>Vaccinioideae</taxon>
        <taxon>Vaccinieae</taxon>
        <taxon>Vaccinium</taxon>
    </lineage>
</organism>
<keyword evidence="2" id="KW-1185">Reference proteome</keyword>
<reference evidence="1 2" key="1">
    <citation type="journal article" date="2021" name="Hortic Res">
        <title>High-quality reference genome and annotation aids understanding of berry development for evergreen blueberry (Vaccinium darrowii).</title>
        <authorList>
            <person name="Yu J."/>
            <person name="Hulse-Kemp A.M."/>
            <person name="Babiker E."/>
            <person name="Staton M."/>
        </authorList>
    </citation>
    <scope>NUCLEOTIDE SEQUENCE [LARGE SCALE GENOMIC DNA]</scope>
    <source>
        <strain evidence="2">cv. NJ 8807/NJ 8810</strain>
        <tissue evidence="1">Young leaf</tissue>
    </source>
</reference>
<dbReference type="EMBL" id="CM037160">
    <property type="protein sequence ID" value="KAH7841312.1"/>
    <property type="molecule type" value="Genomic_DNA"/>
</dbReference>
<protein>
    <submittedName>
        <fullName evidence="1">Uncharacterized protein</fullName>
    </submittedName>
</protein>
<name>A0ACB7XKY6_9ERIC</name>
<proteinExistence type="predicted"/>
<comment type="caution">
    <text evidence="1">The sequence shown here is derived from an EMBL/GenBank/DDBJ whole genome shotgun (WGS) entry which is preliminary data.</text>
</comment>
<evidence type="ECO:0000313" key="1">
    <source>
        <dbReference type="EMBL" id="KAH7841312.1"/>
    </source>
</evidence>
<gene>
    <name evidence="1" type="ORF">Vadar_028242</name>
</gene>
<accession>A0ACB7XKY6</accession>
<sequence>MEELNRMGSENKKLTEMLLLLQGQLIDLKQKYSENCHSNLKKRKAEEENLGGEIGGNSWKRPRETTRANVSRVYVRTDPSDTTLVVRDGYQWRKYGQKVTRDNPSPRAYYKCSAPNCPVKKKVQRSVEDPSLLVATYEGEHNHLHPNSQAQMSLGFNHLGMIPCSISSPTYTNSSSIGPNPGPNILLMKPTGLTTIDGEKSSPGMDVKEFQQHLVEKMANSLTGNPSFTSALAAAISNRILDSDLTDNLENNI</sequence>